<dbReference type="AlphaFoldDB" id="A0A1Z5S608"/>
<dbReference type="Gramene" id="OQU91236">
    <property type="protein sequence ID" value="OQU91236"/>
    <property type="gene ID" value="SORBI_3001G146301"/>
</dbReference>
<gene>
    <name evidence="1" type="ORF">SORBI_3001G146301</name>
</gene>
<dbReference type="EMBL" id="CM000760">
    <property type="protein sequence ID" value="OQU91236.1"/>
    <property type="molecule type" value="Genomic_DNA"/>
</dbReference>
<dbReference type="Proteomes" id="UP000000768">
    <property type="component" value="Chromosome 1"/>
</dbReference>
<reference evidence="2" key="2">
    <citation type="journal article" date="2018" name="Plant J.">
        <title>The Sorghum bicolor reference genome: improved assembly, gene annotations, a transcriptome atlas, and signatures of genome organization.</title>
        <authorList>
            <person name="McCormick R.F."/>
            <person name="Truong S.K."/>
            <person name="Sreedasyam A."/>
            <person name="Jenkins J."/>
            <person name="Shu S."/>
            <person name="Sims D."/>
            <person name="Kennedy M."/>
            <person name="Amirebrahimi M."/>
            <person name="Weers B.D."/>
            <person name="McKinley B."/>
            <person name="Mattison A."/>
            <person name="Morishige D.T."/>
            <person name="Grimwood J."/>
            <person name="Schmutz J."/>
            <person name="Mullet J.E."/>
        </authorList>
    </citation>
    <scope>NUCLEOTIDE SEQUENCE [LARGE SCALE GENOMIC DNA]</scope>
    <source>
        <strain evidence="2">cv. BTx623</strain>
    </source>
</reference>
<evidence type="ECO:0000313" key="1">
    <source>
        <dbReference type="EMBL" id="OQU91236.1"/>
    </source>
</evidence>
<proteinExistence type="predicted"/>
<accession>A0A1Z5S608</accession>
<protein>
    <submittedName>
        <fullName evidence="1">Uncharacterized protein</fullName>
    </submittedName>
</protein>
<organism evidence="1 2">
    <name type="scientific">Sorghum bicolor</name>
    <name type="common">Sorghum</name>
    <name type="synonym">Sorghum vulgare</name>
    <dbReference type="NCBI Taxonomy" id="4558"/>
    <lineage>
        <taxon>Eukaryota</taxon>
        <taxon>Viridiplantae</taxon>
        <taxon>Streptophyta</taxon>
        <taxon>Embryophyta</taxon>
        <taxon>Tracheophyta</taxon>
        <taxon>Spermatophyta</taxon>
        <taxon>Magnoliopsida</taxon>
        <taxon>Liliopsida</taxon>
        <taxon>Poales</taxon>
        <taxon>Poaceae</taxon>
        <taxon>PACMAD clade</taxon>
        <taxon>Panicoideae</taxon>
        <taxon>Andropogonodae</taxon>
        <taxon>Andropogoneae</taxon>
        <taxon>Sorghinae</taxon>
        <taxon>Sorghum</taxon>
    </lineage>
</organism>
<evidence type="ECO:0000313" key="2">
    <source>
        <dbReference type="Proteomes" id="UP000000768"/>
    </source>
</evidence>
<keyword evidence="2" id="KW-1185">Reference proteome</keyword>
<dbReference type="InParanoid" id="A0A1Z5S608"/>
<reference evidence="1 2" key="1">
    <citation type="journal article" date="2009" name="Nature">
        <title>The Sorghum bicolor genome and the diversification of grasses.</title>
        <authorList>
            <person name="Paterson A.H."/>
            <person name="Bowers J.E."/>
            <person name="Bruggmann R."/>
            <person name="Dubchak I."/>
            <person name="Grimwood J."/>
            <person name="Gundlach H."/>
            <person name="Haberer G."/>
            <person name="Hellsten U."/>
            <person name="Mitros T."/>
            <person name="Poliakov A."/>
            <person name="Schmutz J."/>
            <person name="Spannagl M."/>
            <person name="Tang H."/>
            <person name="Wang X."/>
            <person name="Wicker T."/>
            <person name="Bharti A.K."/>
            <person name="Chapman J."/>
            <person name="Feltus F.A."/>
            <person name="Gowik U."/>
            <person name="Grigoriev I.V."/>
            <person name="Lyons E."/>
            <person name="Maher C.A."/>
            <person name="Martis M."/>
            <person name="Narechania A."/>
            <person name="Otillar R.P."/>
            <person name="Penning B.W."/>
            <person name="Salamov A.A."/>
            <person name="Wang Y."/>
            <person name="Zhang L."/>
            <person name="Carpita N.C."/>
            <person name="Freeling M."/>
            <person name="Gingle A.R."/>
            <person name="Hash C.T."/>
            <person name="Keller B."/>
            <person name="Klein P."/>
            <person name="Kresovich S."/>
            <person name="McCann M.C."/>
            <person name="Ming R."/>
            <person name="Peterson D.G."/>
            <person name="Mehboob-ur-Rahman"/>
            <person name="Ware D."/>
            <person name="Westhoff P."/>
            <person name="Mayer K.F."/>
            <person name="Messing J."/>
            <person name="Rokhsar D.S."/>
        </authorList>
    </citation>
    <scope>NUCLEOTIDE SEQUENCE [LARGE SCALE GENOMIC DNA]</scope>
    <source>
        <strain evidence="2">cv. BTx623</strain>
    </source>
</reference>
<name>A0A1Z5S608_SORBI</name>
<sequence>MPRLLSPLSLPAAAAGHTTLPQCLLRAPPCSVLAAVAGARSTARARRKQPGGGSESCNIGHCAIRHHTASPLPMMDLAASPPEAGVEFTWWIH</sequence>